<accession>A0A6I3KD21</accession>
<dbReference type="PIRSF" id="PIRSF019381">
    <property type="entry name" value="YcjX"/>
    <property type="match status" value="1"/>
</dbReference>
<keyword evidence="2" id="KW-1185">Reference proteome</keyword>
<dbReference type="InterPro" id="IPR007413">
    <property type="entry name" value="YcjX-like"/>
</dbReference>
<evidence type="ECO:0000313" key="1">
    <source>
        <dbReference type="EMBL" id="MTD93335.1"/>
    </source>
</evidence>
<comment type="caution">
    <text evidence="1">The sequence shown here is derived from an EMBL/GenBank/DDBJ whole genome shotgun (WGS) entry which is preliminary data.</text>
</comment>
<proteinExistence type="predicted"/>
<dbReference type="Proteomes" id="UP000440694">
    <property type="component" value="Unassembled WGS sequence"/>
</dbReference>
<organism evidence="1 2">
    <name type="scientific">Hyphomicrobium album</name>
    <dbReference type="NCBI Taxonomy" id="2665159"/>
    <lineage>
        <taxon>Bacteria</taxon>
        <taxon>Pseudomonadati</taxon>
        <taxon>Pseudomonadota</taxon>
        <taxon>Alphaproteobacteria</taxon>
        <taxon>Hyphomicrobiales</taxon>
        <taxon>Hyphomicrobiaceae</taxon>
        <taxon>Hyphomicrobium</taxon>
    </lineage>
</organism>
<dbReference type="EMBL" id="WMBQ01000001">
    <property type="protein sequence ID" value="MTD93335.1"/>
    <property type="molecule type" value="Genomic_DNA"/>
</dbReference>
<dbReference type="Pfam" id="PF04317">
    <property type="entry name" value="DUF463"/>
    <property type="match status" value="1"/>
</dbReference>
<dbReference type="AlphaFoldDB" id="A0A6I3KD21"/>
<dbReference type="PANTHER" id="PTHR38605:SF1">
    <property type="entry name" value="ATPASE"/>
    <property type="match status" value="1"/>
</dbReference>
<protein>
    <submittedName>
        <fullName evidence="1">YcjX family protein</fullName>
    </submittedName>
</protein>
<dbReference type="RefSeq" id="WP_154739478.1">
    <property type="nucleotide sequence ID" value="NZ_WMBQ01000001.1"/>
</dbReference>
<reference evidence="1 2" key="1">
    <citation type="submission" date="2019-11" db="EMBL/GenBank/DDBJ databases">
        <title>Identification of a novel strain.</title>
        <authorList>
            <person name="Xu Q."/>
            <person name="Wang G."/>
        </authorList>
    </citation>
    <scope>NUCLEOTIDE SEQUENCE [LARGE SCALE GENOMIC DNA]</scope>
    <source>
        <strain evidence="2">xq</strain>
    </source>
</reference>
<gene>
    <name evidence="1" type="ORF">GIW81_03175</name>
</gene>
<sequence>MMTPTLRLGVTGLSRSGKTIFITALIRNLVSGGRLPFFMPEAEGRIERAYLEPQPDDEVPRFDYEGHLEMLSRNPPEWPESTRRLSQLRVTIEFKSGSALRRAFGISRLNLDVVDYPGEWLIDLPLLEMTYEQWCAEALAQARSPRRQAHAKGWLEFLSATDPSAPKDEQTALRGANLFAAYLKAARADDHVLHTTGPGRFLLPGDLEGSPLLTFCPLARDAKQSYGRNSLAAMMARRFESYKTHVVRPFFRDHFSRLDRQIVLVDVLGPLNEGGDAVVDLQKALDAVLRVFRIGAGNWLTALFTRRIDKLLFAATKADHIHSSSHDRLEAILRVITDRAMGRASDTGAEVGVQALAALRATREAEAKVGNELLPCIVGVPMPGQRVGGKVFDGKTEAAVFPGDLPANPRDALRPNAAPAGLQFVRFRPPRVLPPGIDGESPPLPHIRLDRALDFLLADWLA</sequence>
<dbReference type="PANTHER" id="PTHR38605">
    <property type="entry name" value="ATPASE-RELATED"/>
    <property type="match status" value="1"/>
</dbReference>
<name>A0A6I3KD21_9HYPH</name>
<evidence type="ECO:0000313" key="2">
    <source>
        <dbReference type="Proteomes" id="UP000440694"/>
    </source>
</evidence>